<dbReference type="InterPro" id="IPR001135">
    <property type="entry name" value="NADH_Q_OxRdtase_suD"/>
</dbReference>
<dbReference type="PANTHER" id="PTHR11993">
    <property type="entry name" value="NADH-UBIQUINONE OXIDOREDUCTASE 49 KDA SUBUNIT"/>
    <property type="match status" value="1"/>
</dbReference>
<dbReference type="InterPro" id="IPR014029">
    <property type="entry name" value="NADH_UbQ_OxRdtase_49kDa_CS"/>
</dbReference>
<comment type="similarity">
    <text evidence="1 5">Belongs to the complex I 49 kDa subunit family.</text>
</comment>
<dbReference type="GO" id="GO:0048038">
    <property type="term" value="F:quinone binding"/>
    <property type="evidence" value="ECO:0007669"/>
    <property type="project" value="InterPro"/>
</dbReference>
<dbReference type="Gene3D" id="1.10.645.10">
    <property type="entry name" value="Cytochrome-c3 Hydrogenase, chain B"/>
    <property type="match status" value="1"/>
</dbReference>
<dbReference type="GO" id="GO:0006120">
    <property type="term" value="P:mitochondrial electron transport, NADH to ubiquinone"/>
    <property type="evidence" value="ECO:0007669"/>
    <property type="project" value="TreeGrafter"/>
</dbReference>
<evidence type="ECO:0000259" key="6">
    <source>
        <dbReference type="Pfam" id="PF00346"/>
    </source>
</evidence>
<dbReference type="AlphaFoldDB" id="A0A6C0UA64"/>
<sequence>MNKDLFNYWKPFLKLDLNNMKDIKDLNINFGPQHPAAHGVLRLILQLRNELIERTDTHIGYLHRGSEKLIENKNYLANLPYFDRMDYISVLTQEHSYCLAIEHLIGVKNYQMEYTQIRVLFDEFTRILNHIFAITTHSLDVGCMAPAFWGFEEREKIMEFYERVSGARMHTAFYRPNESSYNYITKSLIKDILSFIRGFLKRIMMIENKLMMTSIWKYRLSYVGMFTPEFINSWGITGVLARSGGIKRDIRLSFYETYASYSYLNIRSFVSYNGDCYDRYLLRMREIVESVHIILQIINKLNLNYFKQSICSSFDNFYFNYLSKNNIITSLSNFKKSWYNNMEYLINHFKNYSEGFNLKSGFIYKSVEGPKGENGVTLISNGSSKPFKCKIKSASYYNLQSLNAILQGHFFADLVTIIGSQDIVMGEVDR</sequence>
<evidence type="ECO:0000256" key="5">
    <source>
        <dbReference type="RuleBase" id="RU003685"/>
    </source>
</evidence>
<dbReference type="EMBL" id="MK301177">
    <property type="protein sequence ID" value="QIB71988.1"/>
    <property type="molecule type" value="Genomic_DNA"/>
</dbReference>
<evidence type="ECO:0000256" key="2">
    <source>
        <dbReference type="ARBA" id="ARBA00022448"/>
    </source>
</evidence>
<keyword evidence="3 5" id="KW-1278">Translocase</keyword>
<evidence type="ECO:0000256" key="4">
    <source>
        <dbReference type="ARBA" id="ARBA00023027"/>
    </source>
</evidence>
<dbReference type="Pfam" id="PF00346">
    <property type="entry name" value="Complex1_49kDa"/>
    <property type="match status" value="1"/>
</dbReference>
<accession>A0A6C0UA64</accession>
<dbReference type="InterPro" id="IPR022885">
    <property type="entry name" value="NDH1_su_D/H"/>
</dbReference>
<keyword evidence="2 5" id="KW-0813">Transport</keyword>
<dbReference type="PROSITE" id="PS00535">
    <property type="entry name" value="COMPLEX1_49K"/>
    <property type="match status" value="1"/>
</dbReference>
<name>A0A6C0UA64_9CILI</name>
<keyword evidence="7" id="KW-0496">Mitochondrion</keyword>
<geneLocation type="mitochondrion" evidence="7"/>
<evidence type="ECO:0000256" key="3">
    <source>
        <dbReference type="ARBA" id="ARBA00022967"/>
    </source>
</evidence>
<dbReference type="PANTHER" id="PTHR11993:SF10">
    <property type="entry name" value="NADH DEHYDROGENASE [UBIQUINONE] IRON-SULFUR PROTEIN 2, MITOCHONDRIAL"/>
    <property type="match status" value="1"/>
</dbReference>
<protein>
    <submittedName>
        <fullName evidence="7">NADH dehydrogenase subunit 7</fullName>
    </submittedName>
</protein>
<gene>
    <name evidence="7" type="primary">nad7</name>
</gene>
<evidence type="ECO:0000313" key="7">
    <source>
        <dbReference type="EMBL" id="QIB71988.1"/>
    </source>
</evidence>
<dbReference type="NCBIfam" id="NF004739">
    <property type="entry name" value="PRK06075.1"/>
    <property type="match status" value="1"/>
</dbReference>
<dbReference type="InterPro" id="IPR029014">
    <property type="entry name" value="NiFe-Hase_large"/>
</dbReference>
<dbReference type="GO" id="GO:0016651">
    <property type="term" value="F:oxidoreductase activity, acting on NAD(P)H"/>
    <property type="evidence" value="ECO:0007669"/>
    <property type="project" value="InterPro"/>
</dbReference>
<proteinExistence type="inferred from homology"/>
<dbReference type="GO" id="GO:0051287">
    <property type="term" value="F:NAD binding"/>
    <property type="evidence" value="ECO:0007669"/>
    <property type="project" value="InterPro"/>
</dbReference>
<dbReference type="SUPFAM" id="SSF56762">
    <property type="entry name" value="HydB/Nqo4-like"/>
    <property type="match status" value="1"/>
</dbReference>
<feature type="domain" description="NADH-quinone oxidoreductase subunit D" evidence="6">
    <location>
        <begin position="140"/>
        <end position="430"/>
    </location>
</feature>
<organism evidence="7">
    <name type="scientific">Gruberia lanceolata</name>
    <dbReference type="NCBI Taxonomy" id="1978530"/>
    <lineage>
        <taxon>Eukaryota</taxon>
        <taxon>Sar</taxon>
        <taxon>Alveolata</taxon>
        <taxon>Ciliophora</taxon>
        <taxon>Postciliodesmatophora</taxon>
        <taxon>Heterotrichea</taxon>
        <taxon>Heterotrichida</taxon>
        <taxon>Spirostomidae</taxon>
        <taxon>Gruberia</taxon>
    </lineage>
</organism>
<evidence type="ECO:0000256" key="1">
    <source>
        <dbReference type="ARBA" id="ARBA00005769"/>
    </source>
</evidence>
<dbReference type="GO" id="GO:0005739">
    <property type="term" value="C:mitochondrion"/>
    <property type="evidence" value="ECO:0007669"/>
    <property type="project" value="GOC"/>
</dbReference>
<reference evidence="7" key="1">
    <citation type="journal article" date="2019" name="Mitochondrial DNA Part B Resour">
        <title>The complete mitochondrial genome of Gruberia lanceolata (Gruber, 1884) Kahl, 1932 (Ciliophora: Heterotrichea).</title>
        <authorList>
            <person name="Park M.-H."/>
            <person name="Min G.-S."/>
        </authorList>
    </citation>
    <scope>NUCLEOTIDE SEQUENCE</scope>
    <source>
        <strain evidence="7">Gben1</strain>
    </source>
</reference>
<keyword evidence="4 5" id="KW-0520">NAD</keyword>